<dbReference type="AlphaFoldDB" id="A0A4D6LN72"/>
<protein>
    <submittedName>
        <fullName evidence="2">Uncharacterized protein</fullName>
    </submittedName>
</protein>
<evidence type="ECO:0000313" key="2">
    <source>
        <dbReference type="EMBL" id="QCD89676.1"/>
    </source>
</evidence>
<organism evidence="2 3">
    <name type="scientific">Vigna unguiculata</name>
    <name type="common">Cowpea</name>
    <dbReference type="NCBI Taxonomy" id="3917"/>
    <lineage>
        <taxon>Eukaryota</taxon>
        <taxon>Viridiplantae</taxon>
        <taxon>Streptophyta</taxon>
        <taxon>Embryophyta</taxon>
        <taxon>Tracheophyta</taxon>
        <taxon>Spermatophyta</taxon>
        <taxon>Magnoliopsida</taxon>
        <taxon>eudicotyledons</taxon>
        <taxon>Gunneridae</taxon>
        <taxon>Pentapetalae</taxon>
        <taxon>rosids</taxon>
        <taxon>fabids</taxon>
        <taxon>Fabales</taxon>
        <taxon>Fabaceae</taxon>
        <taxon>Papilionoideae</taxon>
        <taxon>50 kb inversion clade</taxon>
        <taxon>NPAAA clade</taxon>
        <taxon>indigoferoid/millettioid clade</taxon>
        <taxon>Phaseoleae</taxon>
        <taxon>Vigna</taxon>
    </lineage>
</organism>
<proteinExistence type="predicted"/>
<keyword evidence="3" id="KW-1185">Reference proteome</keyword>
<dbReference type="Proteomes" id="UP000501690">
    <property type="component" value="Linkage Group LG4"/>
</dbReference>
<dbReference type="EMBL" id="CP039348">
    <property type="protein sequence ID" value="QCD89676.1"/>
    <property type="molecule type" value="Genomic_DNA"/>
</dbReference>
<evidence type="ECO:0000256" key="1">
    <source>
        <dbReference type="SAM" id="MobiDB-lite"/>
    </source>
</evidence>
<feature type="region of interest" description="Disordered" evidence="1">
    <location>
        <begin position="159"/>
        <end position="197"/>
    </location>
</feature>
<evidence type="ECO:0000313" key="3">
    <source>
        <dbReference type="Proteomes" id="UP000501690"/>
    </source>
</evidence>
<sequence length="197" mass="22031">MPENAATVFYDASRCHQRCTMLEPASMMHETTMSLTLDHCLHSRVARTTITLPSRHPLLQITSLPPTPAPYSRQTPFFTASYLREPISAPPYLHLHANHLLPRDVSHGNHHDQQHHLLIGIISTSSSLRQCSWQHHARTRSRHAQSFNGSTTVICSRESLAQPPSPLKNVDLTPILHDSRDPVTPSASTSQPPRQSP</sequence>
<reference evidence="2 3" key="1">
    <citation type="submission" date="2019-04" db="EMBL/GenBank/DDBJ databases">
        <title>An improved genome assembly and genetic linkage map for asparagus bean, Vigna unguiculata ssp. sesquipedialis.</title>
        <authorList>
            <person name="Xia Q."/>
            <person name="Zhang R."/>
            <person name="Dong Y."/>
        </authorList>
    </citation>
    <scope>NUCLEOTIDE SEQUENCE [LARGE SCALE GENOMIC DNA]</scope>
    <source>
        <tissue evidence="2">Leaf</tissue>
    </source>
</reference>
<accession>A0A4D6LN72</accession>
<gene>
    <name evidence="2" type="ORF">DEO72_LG4g622</name>
</gene>
<name>A0A4D6LN72_VIGUN</name>
<feature type="compositionally biased region" description="Polar residues" evidence="1">
    <location>
        <begin position="185"/>
        <end position="197"/>
    </location>
</feature>